<accession>A0A6C0IZ08</accession>
<proteinExistence type="predicted"/>
<feature type="transmembrane region" description="Helical" evidence="1">
    <location>
        <begin position="15"/>
        <end position="35"/>
    </location>
</feature>
<dbReference type="AlphaFoldDB" id="A0A6C0IZ08"/>
<organism evidence="2">
    <name type="scientific">viral metagenome</name>
    <dbReference type="NCBI Taxonomy" id="1070528"/>
    <lineage>
        <taxon>unclassified sequences</taxon>
        <taxon>metagenomes</taxon>
        <taxon>organismal metagenomes</taxon>
    </lineage>
</organism>
<protein>
    <submittedName>
        <fullName evidence="2">Uncharacterized protein</fullName>
    </submittedName>
</protein>
<reference evidence="2" key="1">
    <citation type="journal article" date="2020" name="Nature">
        <title>Giant virus diversity and host interactions through global metagenomics.</title>
        <authorList>
            <person name="Schulz F."/>
            <person name="Roux S."/>
            <person name="Paez-Espino D."/>
            <person name="Jungbluth S."/>
            <person name="Walsh D.A."/>
            <person name="Denef V.J."/>
            <person name="McMahon K.D."/>
            <person name="Konstantinidis K.T."/>
            <person name="Eloe-Fadrosh E.A."/>
            <person name="Kyrpides N.C."/>
            <person name="Woyke T."/>
        </authorList>
    </citation>
    <scope>NUCLEOTIDE SEQUENCE</scope>
    <source>
        <strain evidence="2">GVMAG-M-3300025572-1</strain>
    </source>
</reference>
<sequence>MTKVTPNPCPSNTPYVVAIIVLVLLAIGLAVWAAYSFWIKKPTCPPAPTPIPGPQPAPVSGSQPTFLIYGNPTGAEAVEPGPNNALIQSGGSLLLGPPTNPAARWRVVGTGSNQVLQNASTGMYLAVAPNGTFSFNPNQASATPVSLKLTGPTVIGTPGLSEGIGGLTALPDGRVVAQAAGSQPDPKMVWLIVTAPQ</sequence>
<keyword evidence="1" id="KW-0472">Membrane</keyword>
<evidence type="ECO:0000313" key="2">
    <source>
        <dbReference type="EMBL" id="QHT97676.1"/>
    </source>
</evidence>
<keyword evidence="1" id="KW-1133">Transmembrane helix</keyword>
<name>A0A6C0IZ08_9ZZZZ</name>
<keyword evidence="1" id="KW-0812">Transmembrane</keyword>
<evidence type="ECO:0000256" key="1">
    <source>
        <dbReference type="SAM" id="Phobius"/>
    </source>
</evidence>
<dbReference type="EMBL" id="MN740283">
    <property type="protein sequence ID" value="QHT97676.1"/>
    <property type="molecule type" value="Genomic_DNA"/>
</dbReference>